<organism evidence="2 3">
    <name type="scientific">Sporosarcina soli</name>
    <dbReference type="NCBI Taxonomy" id="334736"/>
    <lineage>
        <taxon>Bacteria</taxon>
        <taxon>Bacillati</taxon>
        <taxon>Bacillota</taxon>
        <taxon>Bacilli</taxon>
        <taxon>Bacillales</taxon>
        <taxon>Caryophanaceae</taxon>
        <taxon>Sporosarcina</taxon>
    </lineage>
</organism>
<dbReference type="InterPro" id="IPR019235">
    <property type="entry name" value="DUF2178_TM"/>
</dbReference>
<evidence type="ECO:0000313" key="3">
    <source>
        <dbReference type="Proteomes" id="UP001596109"/>
    </source>
</evidence>
<protein>
    <recommendedName>
        <fullName evidence="4">DUF3796 domain-containing protein</fullName>
    </recommendedName>
</protein>
<feature type="transmembrane region" description="Helical" evidence="1">
    <location>
        <begin position="76"/>
        <end position="99"/>
    </location>
</feature>
<gene>
    <name evidence="2" type="ORF">ACFPRA_22980</name>
</gene>
<evidence type="ECO:0008006" key="4">
    <source>
        <dbReference type="Google" id="ProtNLM"/>
    </source>
</evidence>
<dbReference type="EMBL" id="JBHSNO010000016">
    <property type="protein sequence ID" value="MFC5591755.1"/>
    <property type="molecule type" value="Genomic_DNA"/>
</dbReference>
<evidence type="ECO:0000313" key="2">
    <source>
        <dbReference type="EMBL" id="MFC5591755.1"/>
    </source>
</evidence>
<feature type="transmembrane region" description="Helical" evidence="1">
    <location>
        <begin position="6"/>
        <end position="29"/>
    </location>
</feature>
<keyword evidence="1" id="KW-0472">Membrane</keyword>
<feature type="transmembrane region" description="Helical" evidence="1">
    <location>
        <begin position="49"/>
        <end position="70"/>
    </location>
</feature>
<dbReference type="RefSeq" id="WP_381439948.1">
    <property type="nucleotide sequence ID" value="NZ_JBHSNO010000016.1"/>
</dbReference>
<reference evidence="3" key="1">
    <citation type="journal article" date="2019" name="Int. J. Syst. Evol. Microbiol.">
        <title>The Global Catalogue of Microorganisms (GCM) 10K type strain sequencing project: providing services to taxonomists for standard genome sequencing and annotation.</title>
        <authorList>
            <consortium name="The Broad Institute Genomics Platform"/>
            <consortium name="The Broad Institute Genome Sequencing Center for Infectious Disease"/>
            <person name="Wu L."/>
            <person name="Ma J."/>
        </authorList>
    </citation>
    <scope>NUCLEOTIDE SEQUENCE [LARGE SCALE GENOMIC DNA]</scope>
    <source>
        <strain evidence="3">CGMCC 4.1434</strain>
    </source>
</reference>
<keyword evidence="3" id="KW-1185">Reference proteome</keyword>
<accession>A0ABW0TTH8</accession>
<dbReference type="Proteomes" id="UP001596109">
    <property type="component" value="Unassembled WGS sequence"/>
</dbReference>
<keyword evidence="1" id="KW-0812">Transmembrane</keyword>
<dbReference type="Pfam" id="PF09946">
    <property type="entry name" value="DUF2178"/>
    <property type="match status" value="1"/>
</dbReference>
<comment type="caution">
    <text evidence="2">The sequence shown here is derived from an EMBL/GenBank/DDBJ whole genome shotgun (WGS) entry which is preliminary data.</text>
</comment>
<sequence length="103" mass="11657">MYEGFDIWIFLAGLPLGLAIASIVLFFSWKKGKKERRFDERYTRIHQHARSISWGVTTAAILIAWTIVILMEGPRLAFFILSGIWVVHMLSYAIGAAIASSKN</sequence>
<keyword evidence="1" id="KW-1133">Transmembrane helix</keyword>
<proteinExistence type="predicted"/>
<evidence type="ECO:0000256" key="1">
    <source>
        <dbReference type="SAM" id="Phobius"/>
    </source>
</evidence>
<name>A0ABW0TTH8_9BACL</name>